<comment type="caution">
    <text evidence="2">The sequence shown here is derived from an EMBL/GenBank/DDBJ whole genome shotgun (WGS) entry which is preliminary data.</text>
</comment>
<dbReference type="InterPro" id="IPR031493">
    <property type="entry name" value="Zinc_ribbon_15"/>
</dbReference>
<keyword evidence="3" id="KW-1185">Reference proteome</keyword>
<dbReference type="Pfam" id="PF17032">
    <property type="entry name" value="Zn_ribbon_15"/>
    <property type="match status" value="1"/>
</dbReference>
<gene>
    <name evidence="2" type="ORF">QLQ12_01505</name>
</gene>
<feature type="domain" description="Zinc-ribbon 15" evidence="1">
    <location>
        <begin position="19"/>
        <end position="65"/>
    </location>
</feature>
<dbReference type="EMBL" id="JASCTH010000001">
    <property type="protein sequence ID" value="MDI6097285.1"/>
    <property type="molecule type" value="Genomic_DNA"/>
</dbReference>
<name>A0ABT6WC24_9ACTN</name>
<proteinExistence type="predicted"/>
<organism evidence="2 3">
    <name type="scientific">Actinoplanes sandaracinus</name>
    <dbReference type="NCBI Taxonomy" id="3045177"/>
    <lineage>
        <taxon>Bacteria</taxon>
        <taxon>Bacillati</taxon>
        <taxon>Actinomycetota</taxon>
        <taxon>Actinomycetes</taxon>
        <taxon>Micromonosporales</taxon>
        <taxon>Micromonosporaceae</taxon>
        <taxon>Actinoplanes</taxon>
    </lineage>
</organism>
<evidence type="ECO:0000259" key="1">
    <source>
        <dbReference type="Pfam" id="PF17032"/>
    </source>
</evidence>
<accession>A0ABT6WC24</accession>
<dbReference type="Proteomes" id="UP001241758">
    <property type="component" value="Unassembled WGS sequence"/>
</dbReference>
<dbReference type="RefSeq" id="WP_282756607.1">
    <property type="nucleotide sequence ID" value="NZ_JASCTH010000001.1"/>
</dbReference>
<reference evidence="2 3" key="1">
    <citation type="submission" date="2023-05" db="EMBL/GenBank/DDBJ databases">
        <title>Actinoplanes sp. NEAU-A12 genome sequencing.</title>
        <authorList>
            <person name="Wang Z.-S."/>
        </authorList>
    </citation>
    <scope>NUCLEOTIDE SEQUENCE [LARGE SCALE GENOMIC DNA]</scope>
    <source>
        <strain evidence="2 3">NEAU-A12</strain>
    </source>
</reference>
<evidence type="ECO:0000313" key="2">
    <source>
        <dbReference type="EMBL" id="MDI6097285.1"/>
    </source>
</evidence>
<evidence type="ECO:0000313" key="3">
    <source>
        <dbReference type="Proteomes" id="UP001241758"/>
    </source>
</evidence>
<sequence>MFFLFGLRSKDQLVGAPVMNCEICGWQAPQQLLRRTTKFTLFFVPLFPVKPSSYYMVCGHCQGFRKADPRLVPAR</sequence>
<protein>
    <submittedName>
        <fullName evidence="2">Zinc ribbon domain-containing protein</fullName>
    </submittedName>
</protein>